<dbReference type="KEGG" id="euz:DVS28_a4210"/>
<keyword evidence="2" id="KW-1185">Reference proteome</keyword>
<dbReference type="AlphaFoldDB" id="A0A346Y330"/>
<sequence length="42" mass="4267">MRTCGFLASAQSGPKCPLCMNANKAGATVCGSCGRDLQPAHL</sequence>
<name>A0A346Y330_9ACTN</name>
<evidence type="ECO:0000313" key="1">
    <source>
        <dbReference type="EMBL" id="AXV08877.1"/>
    </source>
</evidence>
<proteinExistence type="predicted"/>
<organism evidence="1 2">
    <name type="scientific">Euzebya pacifica</name>
    <dbReference type="NCBI Taxonomy" id="1608957"/>
    <lineage>
        <taxon>Bacteria</taxon>
        <taxon>Bacillati</taxon>
        <taxon>Actinomycetota</taxon>
        <taxon>Nitriliruptoria</taxon>
        <taxon>Euzebyales</taxon>
    </lineage>
</organism>
<gene>
    <name evidence="1" type="ORF">DVS28_a4210</name>
</gene>
<dbReference type="Proteomes" id="UP000264006">
    <property type="component" value="Chromosome"/>
</dbReference>
<accession>A0A346Y330</accession>
<reference evidence="1 2" key="1">
    <citation type="submission" date="2018-09" db="EMBL/GenBank/DDBJ databases">
        <title>Complete genome sequence of Euzebya sp. DY32-46 isolated from seawater of Pacific Ocean.</title>
        <authorList>
            <person name="Xu L."/>
            <person name="Wu Y.-H."/>
            <person name="Xu X.-W."/>
        </authorList>
    </citation>
    <scope>NUCLEOTIDE SEQUENCE [LARGE SCALE GENOMIC DNA]</scope>
    <source>
        <strain evidence="1 2">DY32-46</strain>
    </source>
</reference>
<evidence type="ECO:0000313" key="2">
    <source>
        <dbReference type="Proteomes" id="UP000264006"/>
    </source>
</evidence>
<protein>
    <submittedName>
        <fullName evidence="1">Uncharacterized protein</fullName>
    </submittedName>
</protein>
<dbReference type="EMBL" id="CP031165">
    <property type="protein sequence ID" value="AXV08877.1"/>
    <property type="molecule type" value="Genomic_DNA"/>
</dbReference>